<organism evidence="1 2">
    <name type="scientific">Ophiobolus disseminans</name>
    <dbReference type="NCBI Taxonomy" id="1469910"/>
    <lineage>
        <taxon>Eukaryota</taxon>
        <taxon>Fungi</taxon>
        <taxon>Dikarya</taxon>
        <taxon>Ascomycota</taxon>
        <taxon>Pezizomycotina</taxon>
        <taxon>Dothideomycetes</taxon>
        <taxon>Pleosporomycetidae</taxon>
        <taxon>Pleosporales</taxon>
        <taxon>Pleosporineae</taxon>
        <taxon>Phaeosphaeriaceae</taxon>
        <taxon>Ophiobolus</taxon>
    </lineage>
</organism>
<gene>
    <name evidence="1" type="ORF">CC86DRAFT_410108</name>
</gene>
<proteinExistence type="predicted"/>
<evidence type="ECO:0000313" key="2">
    <source>
        <dbReference type="Proteomes" id="UP000799424"/>
    </source>
</evidence>
<dbReference type="Proteomes" id="UP000799424">
    <property type="component" value="Unassembled WGS sequence"/>
</dbReference>
<evidence type="ECO:0000313" key="1">
    <source>
        <dbReference type="EMBL" id="KAF2822509.1"/>
    </source>
</evidence>
<name>A0A6A6ZPJ2_9PLEO</name>
<dbReference type="OrthoDB" id="3791448at2759"/>
<keyword evidence="2" id="KW-1185">Reference proteome</keyword>
<dbReference type="EMBL" id="MU006234">
    <property type="protein sequence ID" value="KAF2822509.1"/>
    <property type="molecule type" value="Genomic_DNA"/>
</dbReference>
<protein>
    <submittedName>
        <fullName evidence="1">Uncharacterized protein</fullName>
    </submittedName>
</protein>
<reference evidence="1" key="1">
    <citation type="journal article" date="2020" name="Stud. Mycol.">
        <title>101 Dothideomycetes genomes: a test case for predicting lifestyles and emergence of pathogens.</title>
        <authorList>
            <person name="Haridas S."/>
            <person name="Albert R."/>
            <person name="Binder M."/>
            <person name="Bloem J."/>
            <person name="Labutti K."/>
            <person name="Salamov A."/>
            <person name="Andreopoulos B."/>
            <person name="Baker S."/>
            <person name="Barry K."/>
            <person name="Bills G."/>
            <person name="Bluhm B."/>
            <person name="Cannon C."/>
            <person name="Castanera R."/>
            <person name="Culley D."/>
            <person name="Daum C."/>
            <person name="Ezra D."/>
            <person name="Gonzalez J."/>
            <person name="Henrissat B."/>
            <person name="Kuo A."/>
            <person name="Liang C."/>
            <person name="Lipzen A."/>
            <person name="Lutzoni F."/>
            <person name="Magnuson J."/>
            <person name="Mondo S."/>
            <person name="Nolan M."/>
            <person name="Ohm R."/>
            <person name="Pangilinan J."/>
            <person name="Park H.-J."/>
            <person name="Ramirez L."/>
            <person name="Alfaro M."/>
            <person name="Sun H."/>
            <person name="Tritt A."/>
            <person name="Yoshinaga Y."/>
            <person name="Zwiers L.-H."/>
            <person name="Turgeon B."/>
            <person name="Goodwin S."/>
            <person name="Spatafora J."/>
            <person name="Crous P."/>
            <person name="Grigoriev I."/>
        </authorList>
    </citation>
    <scope>NUCLEOTIDE SEQUENCE</scope>
    <source>
        <strain evidence="1">CBS 113818</strain>
    </source>
</reference>
<accession>A0A6A6ZPJ2</accession>
<dbReference type="AlphaFoldDB" id="A0A6A6ZPJ2"/>
<sequence>MQDKFLLSRVIANPQFNKRVPEHGKGKDYTPAERRWRWLMYASKYQCEDSLAFLASVLKLARDGSPARSHDIPITEANQLSFDTNDYCNITHCVFDVVLAGVHYIIDSTGVQHSPKWPLLSRYDDYKAWYLAQDLISGAVSWAETDSGWLADKLESIDNCTSSGCMVADLLPPECSVGDCLPSA</sequence>